<dbReference type="FunFam" id="1.10.8.270:FF:000004">
    <property type="entry name" value="TBC1 domain family, member 22B"/>
    <property type="match status" value="1"/>
</dbReference>
<dbReference type="GO" id="GO:0005794">
    <property type="term" value="C:Golgi apparatus"/>
    <property type="evidence" value="ECO:0000318"/>
    <property type="project" value="GO_Central"/>
</dbReference>
<gene>
    <name evidence="6" type="primary">gyp1</name>
    <name evidence="5" type="ORF">SJAG_04548</name>
</gene>
<dbReference type="GO" id="GO:0005795">
    <property type="term" value="C:Golgi stack"/>
    <property type="evidence" value="ECO:0007669"/>
    <property type="project" value="UniProtKB-SubCell"/>
</dbReference>
<dbReference type="RefSeq" id="XP_002175641.1">
    <property type="nucleotide sequence ID" value="XM_002175605.2"/>
</dbReference>
<dbReference type="EMBL" id="KE651168">
    <property type="protein sequence ID" value="EEB09348.1"/>
    <property type="molecule type" value="Genomic_DNA"/>
</dbReference>
<dbReference type="GO" id="GO:0071889">
    <property type="term" value="F:14-3-3 protein binding"/>
    <property type="evidence" value="ECO:0007669"/>
    <property type="project" value="UniProtKB-ARBA"/>
</dbReference>
<reference evidence="5 7" key="1">
    <citation type="journal article" date="2011" name="Science">
        <title>Comparative functional genomics of the fission yeasts.</title>
        <authorList>
            <person name="Rhind N."/>
            <person name="Chen Z."/>
            <person name="Yassour M."/>
            <person name="Thompson D.A."/>
            <person name="Haas B.J."/>
            <person name="Habib N."/>
            <person name="Wapinski I."/>
            <person name="Roy S."/>
            <person name="Lin M.F."/>
            <person name="Heiman D.I."/>
            <person name="Young S.K."/>
            <person name="Furuya K."/>
            <person name="Guo Y."/>
            <person name="Pidoux A."/>
            <person name="Chen H.M."/>
            <person name="Robbertse B."/>
            <person name="Goldberg J.M."/>
            <person name="Aoki K."/>
            <person name="Bayne E.H."/>
            <person name="Berlin A.M."/>
            <person name="Desjardins C.A."/>
            <person name="Dobbs E."/>
            <person name="Dukaj L."/>
            <person name="Fan L."/>
            <person name="FitzGerald M.G."/>
            <person name="French C."/>
            <person name="Gujja S."/>
            <person name="Hansen K."/>
            <person name="Keifenheim D."/>
            <person name="Levin J.Z."/>
            <person name="Mosher R.A."/>
            <person name="Mueller C.A."/>
            <person name="Pfiffner J."/>
            <person name="Priest M."/>
            <person name="Russ C."/>
            <person name="Smialowska A."/>
            <person name="Swoboda P."/>
            <person name="Sykes S.M."/>
            <person name="Vaughn M."/>
            <person name="Vengrova S."/>
            <person name="Yoder R."/>
            <person name="Zeng Q."/>
            <person name="Allshire R."/>
            <person name="Baulcombe D."/>
            <person name="Birren B.W."/>
            <person name="Brown W."/>
            <person name="Ekwall K."/>
            <person name="Kellis M."/>
            <person name="Leatherwood J."/>
            <person name="Levin H."/>
            <person name="Margalit H."/>
            <person name="Martienssen R."/>
            <person name="Nieduszynski C.A."/>
            <person name="Spatafora J.W."/>
            <person name="Friedman N."/>
            <person name="Dalgaard J.Z."/>
            <person name="Baumann P."/>
            <person name="Niki H."/>
            <person name="Regev A."/>
            <person name="Nusbaum C."/>
        </authorList>
    </citation>
    <scope>NUCLEOTIDE SEQUENCE [LARGE SCALE GENOMIC DNA]</scope>
    <source>
        <strain evidence="7">yFS275 / FY16936</strain>
    </source>
</reference>
<dbReference type="GeneID" id="7051904"/>
<dbReference type="Proteomes" id="UP000001744">
    <property type="component" value="Unassembled WGS sequence"/>
</dbReference>
<feature type="compositionally biased region" description="Low complexity" evidence="3">
    <location>
        <begin position="123"/>
        <end position="133"/>
    </location>
</feature>
<dbReference type="SUPFAM" id="SSF47923">
    <property type="entry name" value="Ypt/Rab-GAP domain of gyp1p"/>
    <property type="match status" value="2"/>
</dbReference>
<dbReference type="Pfam" id="PF00566">
    <property type="entry name" value="RabGAP-TBC"/>
    <property type="match status" value="1"/>
</dbReference>
<dbReference type="eggNOG" id="KOG1092">
    <property type="taxonomic scope" value="Eukaryota"/>
</dbReference>
<evidence type="ECO:0000313" key="5">
    <source>
        <dbReference type="EMBL" id="EEB09348.1"/>
    </source>
</evidence>
<feature type="region of interest" description="Disordered" evidence="3">
    <location>
        <begin position="108"/>
        <end position="143"/>
    </location>
</feature>
<dbReference type="VEuPathDB" id="FungiDB:SJAG_04548"/>
<organism evidence="5 7">
    <name type="scientific">Schizosaccharomyces japonicus (strain yFS275 / FY16936)</name>
    <name type="common">Fission yeast</name>
    <dbReference type="NCBI Taxonomy" id="402676"/>
    <lineage>
        <taxon>Eukaryota</taxon>
        <taxon>Fungi</taxon>
        <taxon>Dikarya</taxon>
        <taxon>Ascomycota</taxon>
        <taxon>Taphrinomycotina</taxon>
        <taxon>Schizosaccharomycetes</taxon>
        <taxon>Schizosaccharomycetales</taxon>
        <taxon>Schizosaccharomycetaceae</taxon>
        <taxon>Schizosaccharomyces</taxon>
    </lineage>
</organism>
<comment type="subcellular location">
    <subcellularLocation>
        <location evidence="1">Golgi apparatus</location>
        <location evidence="1">Golgi stack</location>
    </subcellularLocation>
</comment>
<evidence type="ECO:0000256" key="1">
    <source>
        <dbReference type="ARBA" id="ARBA00004348"/>
    </source>
</evidence>
<dbReference type="InterPro" id="IPR035969">
    <property type="entry name" value="Rab-GAP_TBC_sf"/>
</dbReference>
<dbReference type="AlphaFoldDB" id="B6K744"/>
<dbReference type="OrthoDB" id="26371at2759"/>
<keyword evidence="7" id="KW-1185">Reference proteome</keyword>
<dbReference type="JaponicusDB" id="SJAG_04548">
    <property type="gene designation" value="gyp1"/>
</dbReference>
<dbReference type="GO" id="GO:0005096">
    <property type="term" value="F:GTPase activator activity"/>
    <property type="evidence" value="ECO:0000318"/>
    <property type="project" value="GO_Central"/>
</dbReference>
<feature type="domain" description="Rab-GAP TBC" evidence="4">
    <location>
        <begin position="211"/>
        <end position="438"/>
    </location>
</feature>
<keyword evidence="2" id="KW-0343">GTPase activation</keyword>
<evidence type="ECO:0000256" key="3">
    <source>
        <dbReference type="SAM" id="MobiDB-lite"/>
    </source>
</evidence>
<evidence type="ECO:0000313" key="7">
    <source>
        <dbReference type="Proteomes" id="UP000001744"/>
    </source>
</evidence>
<dbReference type="InterPro" id="IPR000195">
    <property type="entry name" value="Rab-GAP-TBC_dom"/>
</dbReference>
<protein>
    <submittedName>
        <fullName evidence="5">GTPase activating protein Gyp1</fullName>
    </submittedName>
</protein>
<proteinExistence type="predicted"/>
<name>B6K744_SCHJY</name>
<dbReference type="STRING" id="402676.B6K744"/>
<dbReference type="SMART" id="SM00164">
    <property type="entry name" value="TBC"/>
    <property type="match status" value="1"/>
</dbReference>
<evidence type="ECO:0000259" key="4">
    <source>
        <dbReference type="PROSITE" id="PS50086"/>
    </source>
</evidence>
<dbReference type="FunFam" id="1.10.10.750:FF:000007">
    <property type="entry name" value="TBC1 domain family member"/>
    <property type="match status" value="1"/>
</dbReference>
<feature type="compositionally biased region" description="Polar residues" evidence="3">
    <location>
        <begin position="108"/>
        <end position="121"/>
    </location>
</feature>
<dbReference type="Gene3D" id="1.10.472.80">
    <property type="entry name" value="Ypt/Rab-GAP domain of gyp1p, domain 3"/>
    <property type="match status" value="1"/>
</dbReference>
<evidence type="ECO:0000256" key="2">
    <source>
        <dbReference type="ARBA" id="ARBA00022468"/>
    </source>
</evidence>
<evidence type="ECO:0000313" key="6">
    <source>
        <dbReference type="JaponicusDB" id="SJAG_04548"/>
    </source>
</evidence>
<dbReference type="FunFam" id="1.10.472.80:FF:000001">
    <property type="entry name" value="TBC1 domain family member 22B"/>
    <property type="match status" value="1"/>
</dbReference>
<dbReference type="PANTHER" id="PTHR22957">
    <property type="entry name" value="TBC1 DOMAIN FAMILY MEMBER GTPASE-ACTIVATING PROTEIN"/>
    <property type="match status" value="1"/>
</dbReference>
<dbReference type="Gene3D" id="1.10.10.750">
    <property type="entry name" value="Ypt/Rab-GAP domain of gyp1p, domain 1"/>
    <property type="match status" value="1"/>
</dbReference>
<feature type="region of interest" description="Disordered" evidence="3">
    <location>
        <begin position="24"/>
        <end position="72"/>
    </location>
</feature>
<dbReference type="PANTHER" id="PTHR22957:SF26">
    <property type="entry name" value="LD44506P"/>
    <property type="match status" value="1"/>
</dbReference>
<dbReference type="Gene3D" id="1.10.8.270">
    <property type="entry name" value="putative rabgap domain of human tbc1 domain family member 14 like domains"/>
    <property type="match status" value="1"/>
</dbReference>
<feature type="compositionally biased region" description="Polar residues" evidence="3">
    <location>
        <begin position="24"/>
        <end position="46"/>
    </location>
</feature>
<dbReference type="OMA" id="SCYNIFN"/>
<dbReference type="PROSITE" id="PS50086">
    <property type="entry name" value="TBC_RABGAP"/>
    <property type="match status" value="1"/>
</dbReference>
<sequence length="510" mass="58518">MMERKEKPMSFKNFGLFFKKTATESNSSTINRSRSQQNQRTKSAETFTDLPGLRLTKTRAETSSNATSPISSYPINRSSSSLDFGTNRKLSSKYARYMSQTDEDWGLPNSNTSFTKNTRFNGASATSSTNNSSSRHHRHGVQCATDSNSARKYIDMFEKNALKPSPKSANQTAEAEVALINCQMSRIKKFTRVLEAPVVDLIALRTLSWNGVPPELRPIVWKMLLGYAPSNASRRDSTLEKKREDYFAIRDTLFHTEGEYGHLDQALWHQVAIDVPRTNASIPLYQNPATQRILERILYIWATRHPASGYVQGINDLVTPFYQVFLLPYTQPYDPETFDVRQLTKRQLDEVEADCFWCLSKLLDGIQDNYIHAQPGIQRQVMKLQELTYRIDAPLAKHLQSEGVDFLQFSFRWMNCLLMRELSIENIIRMWDTYMAEGPDGFSDFHLYVCASFLVKWSSELQKMEFQEILIFLQSLPVASWTDSDIELLLSEAFLWKSLFSGATAHLRQS</sequence>
<dbReference type="HOGENOM" id="CLU_018687_4_1_1"/>
<accession>B6K744</accession>